<sequence length="479" mass="52691">MPEKYDAIIIGSGSNGISAAIRLQQKGLKTAIYEQASTPGGATRTQELTLPGYKHDVGSAILPMGVASPFLGKLPLHEHGLEWIYPEIAYAHPFSDGTAYACYQNLYETASQFGEDEKAYLNIFEPLVKNWDKIGGDLLGPLGIPDYPLDFMKFGLKAIPSSKMLVNHYFKNEKTKTFFYGSAAHSTLPLTNIASASFGLVLTTTAHKYGWPFPKGGAGKFTEALLGYYKSIGGELHLNTFVEDVRDIPNAYAYLFDLTPKQLLNIKGLNFSSLYRKRMDAYNYGAGVFKLDWALSEPIPFTSEKCRKAGTVHIGFSTDEIEISEKGIHEKNMTSKPYVLVAQHTPFDDSRAPEGKHTAWAYCHVPNGSTEDFTEAIEKQIEKAAPGFKDTILAKSFMNTHQLQEFDPNLVGGDINGGKQDITQLFTRPIAKINPYSTPNPRVYICSSSTPPGGGVHGMCGYHAAGAALKDHFKELMKK</sequence>
<evidence type="ECO:0000313" key="2">
    <source>
        <dbReference type="Proteomes" id="UP000610456"/>
    </source>
</evidence>
<dbReference type="Gene3D" id="3.50.50.60">
    <property type="entry name" value="FAD/NAD(P)-binding domain"/>
    <property type="match status" value="1"/>
</dbReference>
<protein>
    <submittedName>
        <fullName evidence="1">FAD-dependent oxidoreductase</fullName>
    </submittedName>
</protein>
<dbReference type="EMBL" id="BMXB01000002">
    <property type="protein sequence ID" value="GHA29290.1"/>
    <property type="molecule type" value="Genomic_DNA"/>
</dbReference>
<dbReference type="SUPFAM" id="SSF51905">
    <property type="entry name" value="FAD/NAD(P)-binding domain"/>
    <property type="match status" value="1"/>
</dbReference>
<reference evidence="1" key="1">
    <citation type="journal article" date="2014" name="Int. J. Syst. Evol. Microbiol.">
        <title>Complete genome sequence of Corynebacterium casei LMG S-19264T (=DSM 44701T), isolated from a smear-ripened cheese.</title>
        <authorList>
            <consortium name="US DOE Joint Genome Institute (JGI-PGF)"/>
            <person name="Walter F."/>
            <person name="Albersmeier A."/>
            <person name="Kalinowski J."/>
            <person name="Ruckert C."/>
        </authorList>
    </citation>
    <scope>NUCLEOTIDE SEQUENCE</scope>
    <source>
        <strain evidence="1">KCTC 12719</strain>
    </source>
</reference>
<dbReference type="Proteomes" id="UP000610456">
    <property type="component" value="Unassembled WGS sequence"/>
</dbReference>
<gene>
    <name evidence="1" type="ORF">GCM10007103_08130</name>
</gene>
<dbReference type="PANTHER" id="PTHR10668">
    <property type="entry name" value="PHYTOENE DEHYDROGENASE"/>
    <property type="match status" value="1"/>
</dbReference>
<comment type="caution">
    <text evidence="1">The sequence shown here is derived from an EMBL/GenBank/DDBJ whole genome shotgun (WGS) entry which is preliminary data.</text>
</comment>
<dbReference type="AlphaFoldDB" id="A0A918S8I9"/>
<reference evidence="1" key="2">
    <citation type="submission" date="2020-09" db="EMBL/GenBank/DDBJ databases">
        <authorList>
            <person name="Sun Q."/>
            <person name="Kim S."/>
        </authorList>
    </citation>
    <scope>NUCLEOTIDE SEQUENCE</scope>
    <source>
        <strain evidence="1">KCTC 12719</strain>
    </source>
</reference>
<evidence type="ECO:0000313" key="1">
    <source>
        <dbReference type="EMBL" id="GHA29290.1"/>
    </source>
</evidence>
<proteinExistence type="predicted"/>
<keyword evidence="2" id="KW-1185">Reference proteome</keyword>
<dbReference type="RefSeq" id="WP_189603429.1">
    <property type="nucleotide sequence ID" value="NZ_BMXB01000002.1"/>
</dbReference>
<dbReference type="InterPro" id="IPR036188">
    <property type="entry name" value="FAD/NAD-bd_sf"/>
</dbReference>
<organism evidence="1 2">
    <name type="scientific">Salinimicrobium marinum</name>
    <dbReference type="NCBI Taxonomy" id="680283"/>
    <lineage>
        <taxon>Bacteria</taxon>
        <taxon>Pseudomonadati</taxon>
        <taxon>Bacteroidota</taxon>
        <taxon>Flavobacteriia</taxon>
        <taxon>Flavobacteriales</taxon>
        <taxon>Flavobacteriaceae</taxon>
        <taxon>Salinimicrobium</taxon>
    </lineage>
</organism>
<name>A0A918S8I9_9FLAO</name>
<accession>A0A918S8I9</accession>
<dbReference type="PANTHER" id="PTHR10668:SF105">
    <property type="entry name" value="DEHYDROGENASE-RELATED"/>
    <property type="match status" value="1"/>
</dbReference>
<dbReference type="Pfam" id="PF13450">
    <property type="entry name" value="NAD_binding_8"/>
    <property type="match status" value="1"/>
</dbReference>